<gene>
    <name evidence="1" type="ORF">QY95_01504</name>
</gene>
<proteinExistence type="predicted"/>
<keyword evidence="2" id="KW-1185">Reference proteome</keyword>
<dbReference type="AlphaFoldDB" id="A0A0F5I4A1"/>
<sequence>MDAGEALCLGSGRLFDSSVEEPELDNTQQNGKVLPVTFQAYYPVLKEQKSS</sequence>
<dbReference type="Proteomes" id="UP000031563">
    <property type="component" value="Unassembled WGS sequence"/>
</dbReference>
<reference evidence="1" key="1">
    <citation type="submission" date="2015-02" db="EMBL/GenBank/DDBJ databases">
        <title>Genome Assembly of Bacillaceae bacterium MTCC 8252.</title>
        <authorList>
            <person name="Verma A."/>
            <person name="Khatri I."/>
            <person name="Mual P."/>
            <person name="Subramanian S."/>
            <person name="Krishnamurthi S."/>
        </authorList>
    </citation>
    <scope>NUCLEOTIDE SEQUENCE [LARGE SCALE GENOMIC DNA]</scope>
    <source>
        <strain evidence="1">MTCC 8252</strain>
    </source>
</reference>
<evidence type="ECO:0000313" key="2">
    <source>
        <dbReference type="Proteomes" id="UP000031563"/>
    </source>
</evidence>
<accession>A0A0F5HIG4</accession>
<accession>A0A0F5I4A1</accession>
<evidence type="ECO:0000313" key="1">
    <source>
        <dbReference type="EMBL" id="KKB40509.1"/>
    </source>
</evidence>
<organism evidence="1 2">
    <name type="scientific">Bacillus thermotolerans</name>
    <name type="common">Quasibacillus thermotolerans</name>
    <dbReference type="NCBI Taxonomy" id="1221996"/>
    <lineage>
        <taxon>Bacteria</taxon>
        <taxon>Bacillati</taxon>
        <taxon>Bacillota</taxon>
        <taxon>Bacilli</taxon>
        <taxon>Bacillales</taxon>
        <taxon>Bacillaceae</taxon>
        <taxon>Bacillus</taxon>
    </lineage>
</organism>
<dbReference type="EMBL" id="JWIR02000029">
    <property type="protein sequence ID" value="KKB40509.1"/>
    <property type="molecule type" value="Genomic_DNA"/>
</dbReference>
<protein>
    <submittedName>
        <fullName evidence="1">Uncharacterized protein</fullName>
    </submittedName>
</protein>
<name>A0A0F5I4A1_BACTR</name>
<comment type="caution">
    <text evidence="1">The sequence shown here is derived from an EMBL/GenBank/DDBJ whole genome shotgun (WGS) entry which is preliminary data.</text>
</comment>